<reference evidence="1" key="1">
    <citation type="submission" date="2020-11" db="EMBL/GenBank/DDBJ databases">
        <authorList>
            <person name="Tran Van P."/>
        </authorList>
    </citation>
    <scope>NUCLEOTIDE SEQUENCE</scope>
</reference>
<gene>
    <name evidence="1" type="ORF">CTOB1V02_LOCUS623</name>
</gene>
<dbReference type="AlphaFoldDB" id="A0A7R8W0R0"/>
<protein>
    <submittedName>
        <fullName evidence="1">Uncharacterized protein</fullName>
    </submittedName>
</protein>
<accession>A0A7R8W0R0</accession>
<evidence type="ECO:0000313" key="1">
    <source>
        <dbReference type="EMBL" id="CAD7222621.1"/>
    </source>
</evidence>
<sequence>MKVTLVFGVLSLAALSWARPTEEEKIILFADNREVDSSKLIENTEDSKGPGFQIQGPTNVAVGEDLKEIILETKAAKGSKYAAPEIIGEYVDEITFGKLTKGKSPGKTGNIEKKKTGEGEMTLEDLKTTDGGIALNELEPAEFLWSHALAADPGRGHEASLILNLSI</sequence>
<organism evidence="1">
    <name type="scientific">Cyprideis torosa</name>
    <dbReference type="NCBI Taxonomy" id="163714"/>
    <lineage>
        <taxon>Eukaryota</taxon>
        <taxon>Metazoa</taxon>
        <taxon>Ecdysozoa</taxon>
        <taxon>Arthropoda</taxon>
        <taxon>Crustacea</taxon>
        <taxon>Oligostraca</taxon>
        <taxon>Ostracoda</taxon>
        <taxon>Podocopa</taxon>
        <taxon>Podocopida</taxon>
        <taxon>Cytherocopina</taxon>
        <taxon>Cytheroidea</taxon>
        <taxon>Cytherideidae</taxon>
        <taxon>Cyprideis</taxon>
    </lineage>
</organism>
<name>A0A7R8W0R0_9CRUS</name>
<proteinExistence type="predicted"/>
<dbReference type="EMBL" id="OB660081">
    <property type="protein sequence ID" value="CAD7222621.1"/>
    <property type="molecule type" value="Genomic_DNA"/>
</dbReference>